<gene>
    <name evidence="11" type="ORF">YC6258_00738</name>
</gene>
<dbReference type="PANTHER" id="PTHR35891:SF2">
    <property type="entry name" value="THIOL:DISULFIDE INTERCHANGE PROTEIN DSBA"/>
    <property type="match status" value="1"/>
</dbReference>
<feature type="signal peptide" evidence="9">
    <location>
        <begin position="1"/>
        <end position="21"/>
    </location>
</feature>
<evidence type="ECO:0000256" key="9">
    <source>
        <dbReference type="SAM" id="SignalP"/>
    </source>
</evidence>
<dbReference type="InterPro" id="IPR023205">
    <property type="entry name" value="DsbA/DsbL"/>
</dbReference>
<dbReference type="GO" id="GO:0016491">
    <property type="term" value="F:oxidoreductase activity"/>
    <property type="evidence" value="ECO:0007669"/>
    <property type="project" value="InterPro"/>
</dbReference>
<sequence length="210" mass="23211">MRFLKLFVMAAAILLTGHALAADKYIEGKHYKLLPTPLPVALEPGKKVVVWEFFSYTCPHCYNLEPALQQWIPTLADDVQYEPVATPFSHWIPMVKSYYAAELLGVADTTHEDVFNAIFVNKAPARTVEDYANIYAKLGVDKDKFLKTAESFGVNTKLKQAEMLTKGAGIMGTPSMVVAGKYLVTGETAGSNVGMIDVVNFLIEKERSES</sequence>
<feature type="domain" description="Thioredoxin" evidence="10">
    <location>
        <begin position="11"/>
        <end position="154"/>
    </location>
</feature>
<keyword evidence="3 9" id="KW-0732">Signal</keyword>
<dbReference type="InterPro" id="IPR001853">
    <property type="entry name" value="DSBA-like_thioredoxin_dom"/>
</dbReference>
<dbReference type="KEGG" id="gsn:YC6258_00738"/>
<dbReference type="GO" id="GO:0042597">
    <property type="term" value="C:periplasmic space"/>
    <property type="evidence" value="ECO:0007669"/>
    <property type="project" value="UniProtKB-SubCell"/>
</dbReference>
<dbReference type="Gene3D" id="3.40.30.10">
    <property type="entry name" value="Glutaredoxin"/>
    <property type="match status" value="1"/>
</dbReference>
<dbReference type="PANTHER" id="PTHR35891">
    <property type="entry name" value="THIOL:DISULFIDE INTERCHANGE PROTEIN DSBA"/>
    <property type="match status" value="1"/>
</dbReference>
<name>A0A0C5VHI8_9GAMM</name>
<comment type="subcellular location">
    <subcellularLocation>
        <location evidence="1 7">Periplasm</location>
    </subcellularLocation>
</comment>
<evidence type="ECO:0000313" key="11">
    <source>
        <dbReference type="EMBL" id="AJQ92788.1"/>
    </source>
</evidence>
<evidence type="ECO:0000256" key="7">
    <source>
        <dbReference type="PIRNR" id="PIRNR001488"/>
    </source>
</evidence>
<dbReference type="GO" id="GO:0016853">
    <property type="term" value="F:isomerase activity"/>
    <property type="evidence" value="ECO:0007669"/>
    <property type="project" value="UniProtKB-KW"/>
</dbReference>
<dbReference type="InterPro" id="IPR050824">
    <property type="entry name" value="Thiol_disulfide_DsbA"/>
</dbReference>
<dbReference type="EMBL" id="CP007142">
    <property type="protein sequence ID" value="AJQ92788.1"/>
    <property type="molecule type" value="Genomic_DNA"/>
</dbReference>
<evidence type="ECO:0000256" key="8">
    <source>
        <dbReference type="PIRSR" id="PIRSR001488-1"/>
    </source>
</evidence>
<keyword evidence="5 7" id="KW-1015">Disulfide bond</keyword>
<keyword evidence="6" id="KW-0676">Redox-active center</keyword>
<evidence type="ECO:0000313" key="12">
    <source>
        <dbReference type="Proteomes" id="UP000032266"/>
    </source>
</evidence>
<evidence type="ECO:0000256" key="5">
    <source>
        <dbReference type="ARBA" id="ARBA00023157"/>
    </source>
</evidence>
<dbReference type="CDD" id="cd03019">
    <property type="entry name" value="DsbA_DsbA"/>
    <property type="match status" value="1"/>
</dbReference>
<comment type="similarity">
    <text evidence="2">Belongs to the thioredoxin family. DsbA subfamily.</text>
</comment>
<dbReference type="AlphaFoldDB" id="A0A0C5VHI8"/>
<evidence type="ECO:0000259" key="10">
    <source>
        <dbReference type="PROSITE" id="PS51352"/>
    </source>
</evidence>
<feature type="chain" id="PRO_5002183392" description="Thiol:disulfide interchange protein" evidence="9">
    <location>
        <begin position="22"/>
        <end position="210"/>
    </location>
</feature>
<organism evidence="11 12">
    <name type="scientific">Gynuella sunshinyii YC6258</name>
    <dbReference type="NCBI Taxonomy" id="1445510"/>
    <lineage>
        <taxon>Bacteria</taxon>
        <taxon>Pseudomonadati</taxon>
        <taxon>Pseudomonadota</taxon>
        <taxon>Gammaproteobacteria</taxon>
        <taxon>Oceanospirillales</taxon>
        <taxon>Saccharospirillaceae</taxon>
        <taxon>Gynuella</taxon>
    </lineage>
</organism>
<dbReference type="STRING" id="1445510.YC6258_00738"/>
<evidence type="ECO:0000256" key="6">
    <source>
        <dbReference type="ARBA" id="ARBA00023284"/>
    </source>
</evidence>
<accession>A0A0C5VHI8</accession>
<keyword evidence="12" id="KW-1185">Reference proteome</keyword>
<feature type="disulfide bond" description="Redox-active" evidence="8">
    <location>
        <begin position="58"/>
        <end position="61"/>
    </location>
</feature>
<evidence type="ECO:0000256" key="2">
    <source>
        <dbReference type="ARBA" id="ARBA00005791"/>
    </source>
</evidence>
<dbReference type="PROSITE" id="PS51352">
    <property type="entry name" value="THIOREDOXIN_2"/>
    <property type="match status" value="1"/>
</dbReference>
<keyword evidence="4 7" id="KW-0574">Periplasm</keyword>
<evidence type="ECO:0000256" key="4">
    <source>
        <dbReference type="ARBA" id="ARBA00022764"/>
    </source>
</evidence>
<keyword evidence="11" id="KW-0413">Isomerase</keyword>
<dbReference type="InterPro" id="IPR013766">
    <property type="entry name" value="Thioredoxin_domain"/>
</dbReference>
<dbReference type="InterPro" id="IPR036249">
    <property type="entry name" value="Thioredoxin-like_sf"/>
</dbReference>
<proteinExistence type="inferred from homology"/>
<dbReference type="Proteomes" id="UP000032266">
    <property type="component" value="Chromosome"/>
</dbReference>
<dbReference type="Pfam" id="PF01323">
    <property type="entry name" value="DSBA"/>
    <property type="match status" value="1"/>
</dbReference>
<dbReference type="HOGENOM" id="CLU_088255_1_0_6"/>
<evidence type="ECO:0000256" key="1">
    <source>
        <dbReference type="ARBA" id="ARBA00004418"/>
    </source>
</evidence>
<dbReference type="SUPFAM" id="SSF52833">
    <property type="entry name" value="Thioredoxin-like"/>
    <property type="match status" value="1"/>
</dbReference>
<dbReference type="RefSeq" id="WP_044615771.1">
    <property type="nucleotide sequence ID" value="NZ_CP007142.1"/>
</dbReference>
<protein>
    <recommendedName>
        <fullName evidence="7">Thiol:disulfide interchange protein</fullName>
    </recommendedName>
</protein>
<evidence type="ECO:0000256" key="3">
    <source>
        <dbReference type="ARBA" id="ARBA00022729"/>
    </source>
</evidence>
<reference evidence="11 12" key="1">
    <citation type="submission" date="2014-01" db="EMBL/GenBank/DDBJ databases">
        <title>Full genme sequencing of cellulolytic bacterium Gynuella sunshinyii YC6258T gen. nov., sp. nov.</title>
        <authorList>
            <person name="Khan H."/>
            <person name="Chung E.J."/>
            <person name="Chung Y.R."/>
        </authorList>
    </citation>
    <scope>NUCLEOTIDE SEQUENCE [LARGE SCALE GENOMIC DNA]</scope>
    <source>
        <strain evidence="11 12">YC6258</strain>
    </source>
</reference>
<dbReference type="PIRSF" id="PIRSF001488">
    <property type="entry name" value="Tdi_protein"/>
    <property type="match status" value="1"/>
</dbReference>